<evidence type="ECO:0000256" key="3">
    <source>
        <dbReference type="ARBA" id="ARBA00022729"/>
    </source>
</evidence>
<proteinExistence type="inferred from homology"/>
<keyword evidence="6" id="KW-0282">Flagellum</keyword>
<dbReference type="EMBL" id="SMFV01000004">
    <property type="protein sequence ID" value="TCK03893.1"/>
    <property type="molecule type" value="Genomic_DNA"/>
</dbReference>
<dbReference type="Pfam" id="PF02119">
    <property type="entry name" value="FlgI"/>
    <property type="match status" value="1"/>
</dbReference>
<dbReference type="GO" id="GO:0030288">
    <property type="term" value="C:outer membrane-bounded periplasmic space"/>
    <property type="evidence" value="ECO:0007669"/>
    <property type="project" value="InterPro"/>
</dbReference>
<dbReference type="InterPro" id="IPR001782">
    <property type="entry name" value="Flag_FlgI"/>
</dbReference>
<keyword evidence="4 5" id="KW-0975">Bacterial flagellum</keyword>
<dbReference type="PRINTS" id="PR01010">
    <property type="entry name" value="FLGPRINGFLGI"/>
</dbReference>
<dbReference type="RefSeq" id="WP_132526819.1">
    <property type="nucleotide sequence ID" value="NZ_SMFV01000004.1"/>
</dbReference>
<comment type="caution">
    <text evidence="6">The sequence shown here is derived from an EMBL/GenBank/DDBJ whole genome shotgun (WGS) entry which is preliminary data.</text>
</comment>
<evidence type="ECO:0000313" key="7">
    <source>
        <dbReference type="Proteomes" id="UP000295777"/>
    </source>
</evidence>
<comment type="subunit">
    <text evidence="5">The basal body constitutes a major portion of the flagellar organelle and consists of four rings (L,P,S, and M) mounted on a central rod.</text>
</comment>
<dbReference type="HAMAP" id="MF_00416">
    <property type="entry name" value="FlgI"/>
    <property type="match status" value="1"/>
</dbReference>
<name>A0A4R1GB08_9BACT</name>
<dbReference type="OrthoDB" id="9786431at2"/>
<organism evidence="6 7">
    <name type="scientific">Phorcysia thermohydrogeniphila</name>
    <dbReference type="NCBI Taxonomy" id="936138"/>
    <lineage>
        <taxon>Bacteria</taxon>
        <taxon>Pseudomonadati</taxon>
        <taxon>Aquificota</taxon>
        <taxon>Aquificia</taxon>
        <taxon>Desulfurobacteriales</taxon>
        <taxon>Desulfurobacteriaceae</taxon>
        <taxon>Phorcysia</taxon>
    </lineage>
</organism>
<evidence type="ECO:0000256" key="2">
    <source>
        <dbReference type="ARBA" id="ARBA00004117"/>
    </source>
</evidence>
<keyword evidence="7" id="KW-1185">Reference proteome</keyword>
<comment type="subcellular location">
    <subcellularLocation>
        <location evidence="2 5">Bacterial flagellum basal body</location>
    </subcellularLocation>
</comment>
<evidence type="ECO:0000313" key="6">
    <source>
        <dbReference type="EMBL" id="TCK03893.1"/>
    </source>
</evidence>
<keyword evidence="6" id="KW-0969">Cilium</keyword>
<comment type="similarity">
    <text evidence="5">Belongs to the FlgI family.</text>
</comment>
<evidence type="ECO:0000256" key="1">
    <source>
        <dbReference type="ARBA" id="ARBA00002591"/>
    </source>
</evidence>
<dbReference type="GO" id="GO:0009428">
    <property type="term" value="C:bacterial-type flagellum basal body, distal rod, P ring"/>
    <property type="evidence" value="ECO:0007669"/>
    <property type="project" value="InterPro"/>
</dbReference>
<feature type="chain" id="PRO_5021055547" description="Flagellar P-ring protein" evidence="5">
    <location>
        <begin position="20"/>
        <end position="363"/>
    </location>
</feature>
<accession>A0A4R1GB08</accession>
<evidence type="ECO:0000256" key="5">
    <source>
        <dbReference type="HAMAP-Rule" id="MF_00416"/>
    </source>
</evidence>
<sequence precursor="true">MNRFFLFLLTLLSPLIAIAAEVKIGTEVNIVGVRPNYLTGYGIVVGLDGTGDGTTSVFTLQSIANMLRKMGIYVDPKAVKTKNAAAVIVTAKLPPFAKAGMTFDVEVASLGDAKSLQGGVLIRTPLMGPDGKIYAFAQGPVSTGGGYSESNKGGKVKKNFATTGIIPGGGIVERDLPFELDNVKNLILTLKHPDFSLANAIAFAINKHCGIDVAKAKDSATVEVKYPPGVDKVSFISEVLNLTVETNPEPTIVIYERTGTVIMSGDIKIDPPVYVSHGNIYVSVTKTPVVSQPPPLSGGKTVTTEKVTTTVREEHGRIFAIESPSLRDLVKALNELGVSPGDLIAIIQAIKAAGKLHAKVIVM</sequence>
<comment type="function">
    <text evidence="1 5">Assembles around the rod to form the L-ring and probably protects the motor/basal body from shearing forces during rotation.</text>
</comment>
<dbReference type="PANTHER" id="PTHR30381">
    <property type="entry name" value="FLAGELLAR P-RING PERIPLASMIC PROTEIN FLGI"/>
    <property type="match status" value="1"/>
</dbReference>
<dbReference type="PANTHER" id="PTHR30381:SF0">
    <property type="entry name" value="FLAGELLAR P-RING PROTEIN"/>
    <property type="match status" value="1"/>
</dbReference>
<protein>
    <recommendedName>
        <fullName evidence="5">Flagellar P-ring protein</fullName>
    </recommendedName>
    <alternativeName>
        <fullName evidence="5">Basal body P-ring protein</fullName>
    </alternativeName>
</protein>
<dbReference type="Proteomes" id="UP000295777">
    <property type="component" value="Unassembled WGS sequence"/>
</dbReference>
<reference evidence="6 7" key="1">
    <citation type="submission" date="2019-03" db="EMBL/GenBank/DDBJ databases">
        <title>Genomic Encyclopedia of Archaeal and Bacterial Type Strains, Phase II (KMG-II): from individual species to whole genera.</title>
        <authorList>
            <person name="Goeker M."/>
        </authorList>
    </citation>
    <scope>NUCLEOTIDE SEQUENCE [LARGE SCALE GENOMIC DNA]</scope>
    <source>
        <strain evidence="6 7">DSM 24425</strain>
    </source>
</reference>
<keyword evidence="3 5" id="KW-0732">Signal</keyword>
<dbReference type="GO" id="GO:0071973">
    <property type="term" value="P:bacterial-type flagellum-dependent cell motility"/>
    <property type="evidence" value="ECO:0007669"/>
    <property type="project" value="InterPro"/>
</dbReference>
<dbReference type="AlphaFoldDB" id="A0A4R1GB08"/>
<evidence type="ECO:0000256" key="4">
    <source>
        <dbReference type="ARBA" id="ARBA00023143"/>
    </source>
</evidence>
<keyword evidence="6" id="KW-0966">Cell projection</keyword>
<feature type="signal peptide" evidence="5">
    <location>
        <begin position="1"/>
        <end position="19"/>
    </location>
</feature>
<dbReference type="GO" id="GO:0005198">
    <property type="term" value="F:structural molecule activity"/>
    <property type="evidence" value="ECO:0007669"/>
    <property type="project" value="InterPro"/>
</dbReference>
<dbReference type="NCBIfam" id="NF003676">
    <property type="entry name" value="PRK05303.1"/>
    <property type="match status" value="1"/>
</dbReference>
<gene>
    <name evidence="5" type="primary">flgI</name>
    <name evidence="6" type="ORF">CLV27_1207</name>
</gene>